<dbReference type="Proteomes" id="UP000464495">
    <property type="component" value="Chromosome"/>
</dbReference>
<organism evidence="2 3">
    <name type="scientific">Algicella marina</name>
    <dbReference type="NCBI Taxonomy" id="2683284"/>
    <lineage>
        <taxon>Bacteria</taxon>
        <taxon>Pseudomonadati</taxon>
        <taxon>Pseudomonadota</taxon>
        <taxon>Alphaproteobacteria</taxon>
        <taxon>Rhodobacterales</taxon>
        <taxon>Paracoccaceae</taxon>
        <taxon>Algicella</taxon>
    </lineage>
</organism>
<dbReference type="KEGG" id="amaq:GO499_00675"/>
<proteinExistence type="predicted"/>
<evidence type="ECO:0000256" key="1">
    <source>
        <dbReference type="SAM" id="SignalP"/>
    </source>
</evidence>
<keyword evidence="1" id="KW-0732">Signal</keyword>
<accession>A0A6P1SSZ2</accession>
<name>A0A6P1SSZ2_9RHOB</name>
<keyword evidence="3" id="KW-1185">Reference proteome</keyword>
<evidence type="ECO:0000313" key="3">
    <source>
        <dbReference type="Proteomes" id="UP000464495"/>
    </source>
</evidence>
<dbReference type="PROSITE" id="PS51257">
    <property type="entry name" value="PROKAR_LIPOPROTEIN"/>
    <property type="match status" value="1"/>
</dbReference>
<evidence type="ECO:0000313" key="2">
    <source>
        <dbReference type="EMBL" id="QHQ33794.1"/>
    </source>
</evidence>
<evidence type="ECO:0008006" key="4">
    <source>
        <dbReference type="Google" id="ProtNLM"/>
    </source>
</evidence>
<gene>
    <name evidence="2" type="ORF">GO499_00675</name>
</gene>
<protein>
    <recommendedName>
        <fullName evidence="4">DUF4410 domain-containing protein</fullName>
    </recommendedName>
</protein>
<reference evidence="2 3" key="1">
    <citation type="submission" date="2019-12" db="EMBL/GenBank/DDBJ databases">
        <title>Complete genome sequence of Algicella marina strain 9Alg 56(T) isolated from the red alga Tichocarpus crinitus.</title>
        <authorList>
            <person name="Kim S.-G."/>
            <person name="Nedashkovskaya O.I."/>
        </authorList>
    </citation>
    <scope>NUCLEOTIDE SEQUENCE [LARGE SCALE GENOMIC DNA]</scope>
    <source>
        <strain evidence="2 3">9Alg 56</strain>
    </source>
</reference>
<feature type="chain" id="PRO_5026780039" description="DUF4410 domain-containing protein" evidence="1">
    <location>
        <begin position="22"/>
        <end position="173"/>
    </location>
</feature>
<dbReference type="RefSeq" id="WP_161860368.1">
    <property type="nucleotide sequence ID" value="NZ_CP046620.1"/>
</dbReference>
<dbReference type="AlphaFoldDB" id="A0A6P1SSZ2"/>
<feature type="signal peptide" evidence="1">
    <location>
        <begin position="1"/>
        <end position="21"/>
    </location>
</feature>
<dbReference type="EMBL" id="CP046620">
    <property type="protein sequence ID" value="QHQ33794.1"/>
    <property type="molecule type" value="Genomic_DNA"/>
</dbReference>
<sequence length="173" mass="17420">MLRTVSVLVACAFVLGACAGAAPTKAVLPAETIAQISIVDTTVDVSTIGPQTAGRTVSAADVKAALEREAGVLRFEGGAAATRAQVEITSVNVLTAGQALLVGGESVMRGTVTLVDVATGRTLVTPQEISSGGGGYVLGGIIGAASLEDPKIEVAQMAKEFMRRARLALVGNN</sequence>